<reference evidence="1" key="1">
    <citation type="journal article" date="2021" name="Proc. Natl. Acad. Sci. U.S.A.">
        <title>A Catalog of Tens of Thousands of Viruses from Human Metagenomes Reveals Hidden Associations with Chronic Diseases.</title>
        <authorList>
            <person name="Tisza M.J."/>
            <person name="Buck C.B."/>
        </authorList>
    </citation>
    <scope>NUCLEOTIDE SEQUENCE</scope>
    <source>
        <strain evidence="1">CtbBv3</strain>
    </source>
</reference>
<dbReference type="SUPFAM" id="SSF46955">
    <property type="entry name" value="Putative DNA-binding domain"/>
    <property type="match status" value="1"/>
</dbReference>
<name>A0A8S5NHQ8_9CAUD</name>
<dbReference type="EMBL" id="BK015175">
    <property type="protein sequence ID" value="DAD94246.1"/>
    <property type="molecule type" value="Genomic_DNA"/>
</dbReference>
<protein>
    <submittedName>
        <fullName evidence="1">Terminase small subunit</fullName>
    </submittedName>
</protein>
<dbReference type="InterPro" id="IPR009061">
    <property type="entry name" value="DNA-bd_dom_put_sf"/>
</dbReference>
<organism evidence="1">
    <name type="scientific">Siphoviridae sp. ctbBv3</name>
    <dbReference type="NCBI Taxonomy" id="2826392"/>
    <lineage>
        <taxon>Viruses</taxon>
        <taxon>Duplodnaviria</taxon>
        <taxon>Heunggongvirae</taxon>
        <taxon>Uroviricota</taxon>
        <taxon>Caudoviricetes</taxon>
    </lineage>
</organism>
<evidence type="ECO:0000313" key="1">
    <source>
        <dbReference type="EMBL" id="DAD94246.1"/>
    </source>
</evidence>
<accession>A0A8S5NHQ8</accession>
<sequence>MKIIKKEGKMPMAVDLNELVEAAVEKASERIIELVLQSIQEAERRSSRRTHWAPIKEVQAETGWGRKKIEDFRDAGKFRYQQNAKGGKYLYDMNDVLRFQSQLAQ</sequence>
<proteinExistence type="predicted"/>